<evidence type="ECO:0000313" key="4">
    <source>
        <dbReference type="Proteomes" id="UP001500804"/>
    </source>
</evidence>
<name>A0ABP9NQB2_9PSEU</name>
<organism evidence="3 4">
    <name type="scientific">Pseudonocardia adelaidensis</name>
    <dbReference type="NCBI Taxonomy" id="648754"/>
    <lineage>
        <taxon>Bacteria</taxon>
        <taxon>Bacillati</taxon>
        <taxon>Actinomycetota</taxon>
        <taxon>Actinomycetes</taxon>
        <taxon>Pseudonocardiales</taxon>
        <taxon>Pseudonocardiaceae</taxon>
        <taxon>Pseudonocardia</taxon>
    </lineage>
</organism>
<reference evidence="4" key="1">
    <citation type="journal article" date="2019" name="Int. J. Syst. Evol. Microbiol.">
        <title>The Global Catalogue of Microorganisms (GCM) 10K type strain sequencing project: providing services to taxonomists for standard genome sequencing and annotation.</title>
        <authorList>
            <consortium name="The Broad Institute Genomics Platform"/>
            <consortium name="The Broad Institute Genome Sequencing Center for Infectious Disease"/>
            <person name="Wu L."/>
            <person name="Ma J."/>
        </authorList>
    </citation>
    <scope>NUCLEOTIDE SEQUENCE [LARGE SCALE GENOMIC DNA]</scope>
    <source>
        <strain evidence="4">JCM 18302</strain>
    </source>
</reference>
<feature type="compositionally biased region" description="Low complexity" evidence="1">
    <location>
        <begin position="238"/>
        <end position="253"/>
    </location>
</feature>
<feature type="transmembrane region" description="Helical" evidence="2">
    <location>
        <begin position="73"/>
        <end position="90"/>
    </location>
</feature>
<feature type="compositionally biased region" description="Pro residues" evidence="1">
    <location>
        <begin position="1"/>
        <end position="31"/>
    </location>
</feature>
<dbReference type="EMBL" id="BAABJO010000012">
    <property type="protein sequence ID" value="GAA5123409.1"/>
    <property type="molecule type" value="Genomic_DNA"/>
</dbReference>
<evidence type="ECO:0000313" key="3">
    <source>
        <dbReference type="EMBL" id="GAA5123409.1"/>
    </source>
</evidence>
<sequence length="306" mass="32213">MEPPREPGPPWLPEARPAYPPVPVPPGPPRGNGPGPARPRFDWRRLTRSPRGAACVAVLAAALLLWPFAGFSWIPWLIGVAALVVLRLLRLDGPLRGWDIPLAGLAVVIGLMLSTGPWAWAMAASIGVLLAGLAQLPWWRLAAVGAVLCVVSGIGFGLSLHQERIEHEQEQARAGDLSRAGIAEESADIVPTLVLSITQSAPDPDLLCALLTPQAEEQLARGLSVPDCAAAASRLHQPRAATAPPTTAGMPRGADPKQPPPPELTLDACATFWAESAGTPLGKIQVKLVDPNQRTYLVTGFTPCGG</sequence>
<feature type="region of interest" description="Disordered" evidence="1">
    <location>
        <begin position="1"/>
        <end position="41"/>
    </location>
</feature>
<feature type="region of interest" description="Disordered" evidence="1">
    <location>
        <begin position="235"/>
        <end position="264"/>
    </location>
</feature>
<gene>
    <name evidence="3" type="ORF">GCM10023320_35100</name>
</gene>
<proteinExistence type="predicted"/>
<comment type="caution">
    <text evidence="3">The sequence shown here is derived from an EMBL/GenBank/DDBJ whole genome shotgun (WGS) entry which is preliminary data.</text>
</comment>
<protein>
    <submittedName>
        <fullName evidence="3">Uncharacterized protein</fullName>
    </submittedName>
</protein>
<keyword evidence="2" id="KW-0812">Transmembrane</keyword>
<evidence type="ECO:0000256" key="2">
    <source>
        <dbReference type="SAM" id="Phobius"/>
    </source>
</evidence>
<feature type="transmembrane region" description="Helical" evidence="2">
    <location>
        <begin position="102"/>
        <end position="132"/>
    </location>
</feature>
<keyword evidence="2" id="KW-0472">Membrane</keyword>
<keyword evidence="2" id="KW-1133">Transmembrane helix</keyword>
<evidence type="ECO:0000256" key="1">
    <source>
        <dbReference type="SAM" id="MobiDB-lite"/>
    </source>
</evidence>
<keyword evidence="4" id="KW-1185">Reference proteome</keyword>
<accession>A0ABP9NQB2</accession>
<feature type="transmembrane region" description="Helical" evidence="2">
    <location>
        <begin position="138"/>
        <end position="160"/>
    </location>
</feature>
<dbReference type="Proteomes" id="UP001500804">
    <property type="component" value="Unassembled WGS sequence"/>
</dbReference>